<dbReference type="EMBL" id="ML995474">
    <property type="protein sequence ID" value="KAF2147058.1"/>
    <property type="molecule type" value="Genomic_DNA"/>
</dbReference>
<dbReference type="SUPFAM" id="SSF51905">
    <property type="entry name" value="FAD/NAD(P)-binding domain"/>
    <property type="match status" value="1"/>
</dbReference>
<dbReference type="CDD" id="cd09630">
    <property type="entry name" value="CDH_like_cytochrome"/>
    <property type="match status" value="1"/>
</dbReference>
<dbReference type="Pfam" id="PF16010">
    <property type="entry name" value="CDH-cyt"/>
    <property type="match status" value="1"/>
</dbReference>
<evidence type="ECO:0000313" key="7">
    <source>
        <dbReference type="Proteomes" id="UP000799438"/>
    </source>
</evidence>
<dbReference type="GO" id="GO:0050660">
    <property type="term" value="F:flavin adenine dinucleotide binding"/>
    <property type="evidence" value="ECO:0007669"/>
    <property type="project" value="InterPro"/>
</dbReference>
<sequence length="740" mass="77178">AALAGAASAALTTTAYTDSTTGISFQQYTDSASGFKFGMALPETPGKDFIGQIIAPGSGWAGISLTSSMMSSLLVAAWPNDDDVVASLRKTTTYTNPTAYDGDAKLYPIAEGVSVNSTHYTYTFLCKDCIVGDSSTFKVSAESAVLGWAVSDDAPTSPASTDAKLLYHSTGFGAFGMPIAKAESADYDTWAALASTTAAGSGSTGTSSGSGSASTPVSTPVNTPLAAPTTAKETYDYIVIGGGAAGIIAAERFAESKKSVLLLERGAPSTKSSGGSDTLSWNNSVTAYDVPAYGYKTSGSELCDDTASSAGCLVGGSSTINAEMFVKPQEADFENWPQGWQWSDISESAESFYERNPGTDKPSSDGRYYNQGVFSILSKLFTSNGWNEVSAIEKPNEKTKVFAHPPWNIQNGLRAGPVKTYLPLAQAMDNFKFQTGAKVLKLVRSGSAVTGVEVQLEDGSTQIINVNADGKVVLAGGALSTPRILFNSGIGPADQIKTVKSGSSGVTVPEQADWIELPVGKGLKDHPIFTVSVTAANANFTEYDPTSPTKNEISLFAQGAGPLSEGMQRLNFWTNVKGTDGVTRYIQGTTAATGSNGIKIKVYLTHGLTSTGVLGITADGTTTFSTEPWMNTDGDKAAIKSFMTDLIAYIKKDSSLSIESTTGEEVTADSLIATHVTGDHFVGTAKMGADKSSAVVDTDCKVFGTDNLFVVDASIHPDLPTGNTQAIVMVVSEHAAKKII</sequence>
<organism evidence="6 7">
    <name type="scientific">Aplosporella prunicola CBS 121167</name>
    <dbReference type="NCBI Taxonomy" id="1176127"/>
    <lineage>
        <taxon>Eukaryota</taxon>
        <taxon>Fungi</taxon>
        <taxon>Dikarya</taxon>
        <taxon>Ascomycota</taxon>
        <taxon>Pezizomycotina</taxon>
        <taxon>Dothideomycetes</taxon>
        <taxon>Dothideomycetes incertae sedis</taxon>
        <taxon>Botryosphaeriales</taxon>
        <taxon>Aplosporellaceae</taxon>
        <taxon>Aplosporella</taxon>
    </lineage>
</organism>
<dbReference type="SUPFAM" id="SSF54373">
    <property type="entry name" value="FAD-linked reductases, C-terminal domain"/>
    <property type="match status" value="1"/>
</dbReference>
<dbReference type="InterPro" id="IPR007867">
    <property type="entry name" value="GMC_OxRtase_C"/>
</dbReference>
<feature type="domain" description="Glucose-methanol-choline oxidoreductase N-terminal" evidence="4">
    <location>
        <begin position="311"/>
        <end position="334"/>
    </location>
</feature>
<dbReference type="Pfam" id="PF00732">
    <property type="entry name" value="GMC_oxred_N"/>
    <property type="match status" value="1"/>
</dbReference>
<comment type="similarity">
    <text evidence="1 2">Belongs to the GMC oxidoreductase family.</text>
</comment>
<evidence type="ECO:0000259" key="5">
    <source>
        <dbReference type="PROSITE" id="PS00624"/>
    </source>
</evidence>
<dbReference type="RefSeq" id="XP_033402766.1">
    <property type="nucleotide sequence ID" value="XM_033536232.1"/>
</dbReference>
<feature type="compositionally biased region" description="Low complexity" evidence="3">
    <location>
        <begin position="199"/>
        <end position="215"/>
    </location>
</feature>
<dbReference type="PANTHER" id="PTHR47190">
    <property type="entry name" value="DEHYDROGENASE, PUTATIVE-RELATED"/>
    <property type="match status" value="1"/>
</dbReference>
<dbReference type="PROSITE" id="PS00623">
    <property type="entry name" value="GMC_OXRED_1"/>
    <property type="match status" value="1"/>
</dbReference>
<dbReference type="PROSITE" id="PS00624">
    <property type="entry name" value="GMC_OXRED_2"/>
    <property type="match status" value="1"/>
</dbReference>
<dbReference type="Gene3D" id="3.50.50.60">
    <property type="entry name" value="FAD/NAD(P)-binding domain"/>
    <property type="match status" value="1"/>
</dbReference>
<gene>
    <name evidence="6" type="ORF">K452DRAFT_214995</name>
</gene>
<dbReference type="Gene3D" id="2.60.40.1210">
    <property type="entry name" value="Cellobiose dehydrogenase, cytochrome domain"/>
    <property type="match status" value="1"/>
</dbReference>
<accession>A0A6A6BTD3</accession>
<keyword evidence="7" id="KW-1185">Reference proteome</keyword>
<name>A0A6A6BTD3_9PEZI</name>
<dbReference type="SUPFAM" id="SSF49344">
    <property type="entry name" value="CBD9-like"/>
    <property type="match status" value="1"/>
</dbReference>
<dbReference type="InterPro" id="IPR015920">
    <property type="entry name" value="Cellobiose_DH-like_cyt"/>
</dbReference>
<evidence type="ECO:0000256" key="2">
    <source>
        <dbReference type="RuleBase" id="RU003968"/>
    </source>
</evidence>
<dbReference type="Pfam" id="PF05199">
    <property type="entry name" value="GMC_oxred_C"/>
    <property type="match status" value="1"/>
</dbReference>
<feature type="non-terminal residue" evidence="6">
    <location>
        <position position="740"/>
    </location>
</feature>
<dbReference type="GO" id="GO:0016614">
    <property type="term" value="F:oxidoreductase activity, acting on CH-OH group of donors"/>
    <property type="evidence" value="ECO:0007669"/>
    <property type="project" value="InterPro"/>
</dbReference>
<dbReference type="GeneID" id="54293728"/>
<evidence type="ECO:0000256" key="1">
    <source>
        <dbReference type="ARBA" id="ARBA00010790"/>
    </source>
</evidence>
<protein>
    <recommendedName>
        <fullName evidence="4 5">Glucose-methanol-choline oxidoreductase N-terminal domain-containing protein</fullName>
    </recommendedName>
</protein>
<evidence type="ECO:0000313" key="6">
    <source>
        <dbReference type="EMBL" id="KAF2147058.1"/>
    </source>
</evidence>
<dbReference type="InterPro" id="IPR053208">
    <property type="entry name" value="GMC_Oxidoreductase_CD"/>
</dbReference>
<dbReference type="PANTHER" id="PTHR47190:SF4">
    <property type="entry name" value="DEHYDROGENASE, PUTATIVE-RELATED"/>
    <property type="match status" value="1"/>
</dbReference>
<dbReference type="InterPro" id="IPR000172">
    <property type="entry name" value="GMC_OxRdtase_N"/>
</dbReference>
<evidence type="ECO:0000259" key="4">
    <source>
        <dbReference type="PROSITE" id="PS00623"/>
    </source>
</evidence>
<keyword evidence="2" id="KW-0285">Flavoprotein</keyword>
<dbReference type="Gene3D" id="3.30.410.10">
    <property type="entry name" value="Cholesterol Oxidase, domain 2"/>
    <property type="match status" value="1"/>
</dbReference>
<feature type="domain" description="Glucose-methanol-choline oxidoreductase N-terminal" evidence="5">
    <location>
        <begin position="477"/>
        <end position="491"/>
    </location>
</feature>
<dbReference type="Proteomes" id="UP000799438">
    <property type="component" value="Unassembled WGS sequence"/>
</dbReference>
<evidence type="ECO:0000256" key="3">
    <source>
        <dbReference type="SAM" id="MobiDB-lite"/>
    </source>
</evidence>
<feature type="non-terminal residue" evidence="6">
    <location>
        <position position="1"/>
    </location>
</feature>
<keyword evidence="2" id="KW-0274">FAD</keyword>
<dbReference type="InterPro" id="IPR036188">
    <property type="entry name" value="FAD/NAD-bd_sf"/>
</dbReference>
<dbReference type="OrthoDB" id="413885at2759"/>
<proteinExistence type="inferred from homology"/>
<dbReference type="AlphaFoldDB" id="A0A6A6BTD3"/>
<feature type="region of interest" description="Disordered" evidence="3">
    <location>
        <begin position="199"/>
        <end position="225"/>
    </location>
</feature>
<reference evidence="6" key="1">
    <citation type="journal article" date="2020" name="Stud. Mycol.">
        <title>101 Dothideomycetes genomes: a test case for predicting lifestyles and emergence of pathogens.</title>
        <authorList>
            <person name="Haridas S."/>
            <person name="Albert R."/>
            <person name="Binder M."/>
            <person name="Bloem J."/>
            <person name="Labutti K."/>
            <person name="Salamov A."/>
            <person name="Andreopoulos B."/>
            <person name="Baker S."/>
            <person name="Barry K."/>
            <person name="Bills G."/>
            <person name="Bluhm B."/>
            <person name="Cannon C."/>
            <person name="Castanera R."/>
            <person name="Culley D."/>
            <person name="Daum C."/>
            <person name="Ezra D."/>
            <person name="Gonzalez J."/>
            <person name="Henrissat B."/>
            <person name="Kuo A."/>
            <person name="Liang C."/>
            <person name="Lipzen A."/>
            <person name="Lutzoni F."/>
            <person name="Magnuson J."/>
            <person name="Mondo S."/>
            <person name="Nolan M."/>
            <person name="Ohm R."/>
            <person name="Pangilinan J."/>
            <person name="Park H.-J."/>
            <person name="Ramirez L."/>
            <person name="Alfaro M."/>
            <person name="Sun H."/>
            <person name="Tritt A."/>
            <person name="Yoshinaga Y."/>
            <person name="Zwiers L.-H."/>
            <person name="Turgeon B."/>
            <person name="Goodwin S."/>
            <person name="Spatafora J."/>
            <person name="Crous P."/>
            <person name="Grigoriev I."/>
        </authorList>
    </citation>
    <scope>NUCLEOTIDE SEQUENCE</scope>
    <source>
        <strain evidence="6">CBS 121167</strain>
    </source>
</reference>